<organism evidence="7">
    <name type="scientific">Attheya septentrionalis</name>
    <dbReference type="NCBI Taxonomy" id="420275"/>
    <lineage>
        <taxon>Eukaryota</taxon>
        <taxon>Sar</taxon>
        <taxon>Stramenopiles</taxon>
        <taxon>Ochrophyta</taxon>
        <taxon>Bacillariophyta</taxon>
        <taxon>Coscinodiscophyceae</taxon>
        <taxon>Chaetocerotophycidae</taxon>
        <taxon>Chaetocerotales</taxon>
        <taxon>Attheyaceae</taxon>
        <taxon>Attheya</taxon>
    </lineage>
</organism>
<dbReference type="InterPro" id="IPR029063">
    <property type="entry name" value="SAM-dependent_MTases_sf"/>
</dbReference>
<proteinExistence type="predicted"/>
<dbReference type="GO" id="GO:0051726">
    <property type="term" value="P:regulation of cell cycle"/>
    <property type="evidence" value="ECO:0007669"/>
    <property type="project" value="InterPro"/>
</dbReference>
<name>A0A7S2U6D1_9STRA</name>
<comment type="catalytic activity">
    <reaction evidence="5">
        <text>L-lysyl(79)-[histone H3] + 3 S-adenosyl-L-methionine = N(6),N(6),N(6)-trimethyl-L-lysyl(79)-[histone H3] + 3 S-adenosyl-L-homocysteine + 3 H(+)</text>
        <dbReference type="Rhea" id="RHEA:60328"/>
        <dbReference type="Rhea" id="RHEA-COMP:15549"/>
        <dbReference type="Rhea" id="RHEA-COMP:15552"/>
        <dbReference type="ChEBI" id="CHEBI:15378"/>
        <dbReference type="ChEBI" id="CHEBI:29969"/>
        <dbReference type="ChEBI" id="CHEBI:57856"/>
        <dbReference type="ChEBI" id="CHEBI:59789"/>
        <dbReference type="ChEBI" id="CHEBI:61961"/>
        <dbReference type="EC" id="2.1.1.360"/>
    </reaction>
</comment>
<dbReference type="EMBL" id="HBHQ01002095">
    <property type="protein sequence ID" value="CAD9809502.1"/>
    <property type="molecule type" value="Transcribed_RNA"/>
</dbReference>
<dbReference type="Pfam" id="PF08123">
    <property type="entry name" value="DOT1"/>
    <property type="match status" value="1"/>
</dbReference>
<dbReference type="GO" id="GO:0140956">
    <property type="term" value="F:histone H3K79 trimethyltransferase activity"/>
    <property type="evidence" value="ECO:0007669"/>
    <property type="project" value="UniProtKB-EC"/>
</dbReference>
<evidence type="ECO:0000259" key="6">
    <source>
        <dbReference type="Pfam" id="PF08123"/>
    </source>
</evidence>
<evidence type="ECO:0000256" key="5">
    <source>
        <dbReference type="ARBA" id="ARBA00047770"/>
    </source>
</evidence>
<keyword evidence="3" id="KW-0156">Chromatin regulator</keyword>
<dbReference type="EC" id="2.1.1.360" evidence="1"/>
<evidence type="ECO:0000256" key="4">
    <source>
        <dbReference type="ARBA" id="ARBA00029821"/>
    </source>
</evidence>
<dbReference type="Gene3D" id="3.40.50.150">
    <property type="entry name" value="Vaccinia Virus protein VP39"/>
    <property type="match status" value="1"/>
</dbReference>
<accession>A0A7S2U6D1</accession>
<dbReference type="PANTHER" id="PTHR21451:SF19">
    <property type="entry name" value="ACTIVATED IN BLOCKED UNFOLDED PROTEIN RESPONSE"/>
    <property type="match status" value="1"/>
</dbReference>
<gene>
    <name evidence="7" type="ORF">ASEP1449_LOCUS1325</name>
</gene>
<dbReference type="SUPFAM" id="SSF53335">
    <property type="entry name" value="S-adenosyl-L-methionine-dependent methyltransferases"/>
    <property type="match status" value="1"/>
</dbReference>
<evidence type="ECO:0000256" key="2">
    <source>
        <dbReference type="ARBA" id="ARBA00020987"/>
    </source>
</evidence>
<feature type="domain" description="DOT1" evidence="6">
    <location>
        <begin position="67"/>
        <end position="212"/>
    </location>
</feature>
<evidence type="ECO:0000256" key="3">
    <source>
        <dbReference type="ARBA" id="ARBA00022853"/>
    </source>
</evidence>
<dbReference type="InterPro" id="IPR030445">
    <property type="entry name" value="H3-K79_meTrfase"/>
</dbReference>
<evidence type="ECO:0000256" key="1">
    <source>
        <dbReference type="ARBA" id="ARBA00012190"/>
    </source>
</evidence>
<reference evidence="7" key="1">
    <citation type="submission" date="2021-01" db="EMBL/GenBank/DDBJ databases">
        <authorList>
            <person name="Corre E."/>
            <person name="Pelletier E."/>
            <person name="Niang G."/>
            <person name="Scheremetjew M."/>
            <person name="Finn R."/>
            <person name="Kale V."/>
            <person name="Holt S."/>
            <person name="Cochrane G."/>
            <person name="Meng A."/>
            <person name="Brown T."/>
            <person name="Cohen L."/>
        </authorList>
    </citation>
    <scope>NUCLEOTIDE SEQUENCE</scope>
    <source>
        <strain evidence="7">CCMP2084</strain>
    </source>
</reference>
<sequence length="243" mass="27616">MLKHLVHTKTDQFLDLIVLNNGRIDHLADIVEGKVSLELERLYEECSPTTAKDASVSDHHRKENSNDNSLVYGEVEFASFLNLLQFFPKTDMHSNNKGGVFYDLGSGSGRAVFTVRFSLDFDRCIGIELLPNLHKLAVDVTEVYDQKFRHKLDPALQSVDFYCEDILNYDWSDGTVVFTCSTCFEDELIHAIGEKAKDLQQGAYLISLNKFTGIDPDAFDIIQEAVVCQMSWGDADVFVYRRR</sequence>
<dbReference type="InterPro" id="IPR025789">
    <property type="entry name" value="DOT1_dom"/>
</dbReference>
<dbReference type="AlphaFoldDB" id="A0A7S2U6D1"/>
<dbReference type="PANTHER" id="PTHR21451">
    <property type="entry name" value="HISTONE H3 METHYLTRANSFERASE"/>
    <property type="match status" value="1"/>
</dbReference>
<protein>
    <recommendedName>
        <fullName evidence="2">Histone-lysine N-methyltransferase, H3 lysine-79 specific</fullName>
        <ecNumber evidence="1">2.1.1.360</ecNumber>
    </recommendedName>
    <alternativeName>
        <fullName evidence="4">Histone H3-K79 methyltransferase</fullName>
    </alternativeName>
</protein>
<evidence type="ECO:0000313" key="7">
    <source>
        <dbReference type="EMBL" id="CAD9809502.1"/>
    </source>
</evidence>